<feature type="signal peptide" evidence="4">
    <location>
        <begin position="1"/>
        <end position="26"/>
    </location>
</feature>
<keyword evidence="1" id="KW-0802">TPR repeat</keyword>
<feature type="region of interest" description="Disordered" evidence="2">
    <location>
        <begin position="215"/>
        <end position="236"/>
    </location>
</feature>
<feature type="compositionally biased region" description="Gly residues" evidence="2">
    <location>
        <begin position="219"/>
        <end position="236"/>
    </location>
</feature>
<feature type="region of interest" description="Disordered" evidence="2">
    <location>
        <begin position="150"/>
        <end position="176"/>
    </location>
</feature>
<evidence type="ECO:0000313" key="6">
    <source>
        <dbReference type="Proteomes" id="UP000237968"/>
    </source>
</evidence>
<dbReference type="PROSITE" id="PS50005">
    <property type="entry name" value="TPR"/>
    <property type="match status" value="1"/>
</dbReference>
<dbReference type="EMBL" id="PVNK01000058">
    <property type="protein sequence ID" value="PRQ04145.1"/>
    <property type="molecule type" value="Genomic_DNA"/>
</dbReference>
<evidence type="ECO:0000256" key="1">
    <source>
        <dbReference type="PROSITE-ProRule" id="PRU00339"/>
    </source>
</evidence>
<comment type="caution">
    <text evidence="5">The sequence shown here is derived from an EMBL/GenBank/DDBJ whole genome shotgun (WGS) entry which is preliminary data.</text>
</comment>
<reference evidence="5 6" key="1">
    <citation type="submission" date="2018-03" db="EMBL/GenBank/DDBJ databases">
        <title>Draft Genome Sequences of the Obligatory Marine Myxobacteria Enhygromyxa salina SWB005.</title>
        <authorList>
            <person name="Poehlein A."/>
            <person name="Moghaddam J.A."/>
            <person name="Harms H."/>
            <person name="Alanjari M."/>
            <person name="Koenig G.M."/>
            <person name="Daniel R."/>
            <person name="Schaeberle T.F."/>
        </authorList>
    </citation>
    <scope>NUCLEOTIDE SEQUENCE [LARGE SCALE GENOMIC DNA]</scope>
    <source>
        <strain evidence="5 6">SWB005</strain>
    </source>
</reference>
<accession>A0A2S9YGA2</accession>
<keyword evidence="4" id="KW-0732">Signal</keyword>
<gene>
    <name evidence="5" type="ORF">ENSA5_10350</name>
</gene>
<sequence>MQPLTRSLLAVPLALTMALLAPKAAASPFSVPTYQVRAADAPAEEGDSDPMVVEAKAEYRAGSDAYALGKYEVAVSHFERAYELSQEPALLFNLGQSYTRWYDISNDVEHLKKARRLYENYVLNVGATELDEAGQADARADAQRRIAEVDRRISEHKNPSTEPNNPSTEPVDDKGDKPVHKKAWFWLTIVGGLAVIGGVTAAVVLTTRPGGFEPELGTIGSGGGAPRQGGGLTLHF</sequence>
<evidence type="ECO:0000256" key="2">
    <source>
        <dbReference type="SAM" id="MobiDB-lite"/>
    </source>
</evidence>
<feature type="chain" id="PRO_5015611300" evidence="4">
    <location>
        <begin position="27"/>
        <end position="236"/>
    </location>
</feature>
<organism evidence="5 6">
    <name type="scientific">Enhygromyxa salina</name>
    <dbReference type="NCBI Taxonomy" id="215803"/>
    <lineage>
        <taxon>Bacteria</taxon>
        <taxon>Pseudomonadati</taxon>
        <taxon>Myxococcota</taxon>
        <taxon>Polyangia</taxon>
        <taxon>Nannocystales</taxon>
        <taxon>Nannocystaceae</taxon>
        <taxon>Enhygromyxa</taxon>
    </lineage>
</organism>
<dbReference type="Proteomes" id="UP000237968">
    <property type="component" value="Unassembled WGS sequence"/>
</dbReference>
<protein>
    <submittedName>
        <fullName evidence="5">Uncharacterized protein</fullName>
    </submittedName>
</protein>
<evidence type="ECO:0000256" key="3">
    <source>
        <dbReference type="SAM" id="Phobius"/>
    </source>
</evidence>
<feature type="transmembrane region" description="Helical" evidence="3">
    <location>
        <begin position="183"/>
        <end position="205"/>
    </location>
</feature>
<dbReference type="InterPro" id="IPR019734">
    <property type="entry name" value="TPR_rpt"/>
</dbReference>
<dbReference type="RefSeq" id="WP_106390459.1">
    <property type="nucleotide sequence ID" value="NZ_PVNK01000058.1"/>
</dbReference>
<dbReference type="SUPFAM" id="SSF48452">
    <property type="entry name" value="TPR-like"/>
    <property type="match status" value="1"/>
</dbReference>
<name>A0A2S9YGA2_9BACT</name>
<keyword evidence="6" id="KW-1185">Reference proteome</keyword>
<dbReference type="AlphaFoldDB" id="A0A2S9YGA2"/>
<proteinExistence type="predicted"/>
<keyword evidence="3" id="KW-1133">Transmembrane helix</keyword>
<evidence type="ECO:0000256" key="4">
    <source>
        <dbReference type="SAM" id="SignalP"/>
    </source>
</evidence>
<keyword evidence="3" id="KW-0812">Transmembrane</keyword>
<dbReference type="InterPro" id="IPR011990">
    <property type="entry name" value="TPR-like_helical_dom_sf"/>
</dbReference>
<feature type="repeat" description="TPR" evidence="1">
    <location>
        <begin position="55"/>
        <end position="88"/>
    </location>
</feature>
<keyword evidence="3" id="KW-0472">Membrane</keyword>
<feature type="compositionally biased region" description="Basic and acidic residues" evidence="2">
    <location>
        <begin position="150"/>
        <end position="159"/>
    </location>
</feature>
<evidence type="ECO:0000313" key="5">
    <source>
        <dbReference type="EMBL" id="PRQ04145.1"/>
    </source>
</evidence>
<dbReference type="Gene3D" id="1.25.40.10">
    <property type="entry name" value="Tetratricopeptide repeat domain"/>
    <property type="match status" value="1"/>
</dbReference>